<dbReference type="InterPro" id="IPR007731">
    <property type="entry name" value="DUF669"/>
</dbReference>
<protein>
    <recommendedName>
        <fullName evidence="3">DUF669 domain-containing protein</fullName>
    </recommendedName>
</protein>
<dbReference type="AlphaFoldDB" id="A0A348AIY2"/>
<dbReference type="OrthoDB" id="1645191at2"/>
<dbReference type="RefSeq" id="WP_126308098.1">
    <property type="nucleotide sequence ID" value="NZ_AP018449.1"/>
</dbReference>
<gene>
    <name evidence="1" type="ORF">MAMMFC1_01698</name>
</gene>
<dbReference type="KEGG" id="mana:MAMMFC1_01698"/>
<proteinExistence type="predicted"/>
<accession>A0A348AIY2</accession>
<dbReference type="Proteomes" id="UP000276437">
    <property type="component" value="Chromosome"/>
</dbReference>
<keyword evidence="2" id="KW-1185">Reference proteome</keyword>
<organism evidence="1 2">
    <name type="scientific">Methylomusa anaerophila</name>
    <dbReference type="NCBI Taxonomy" id="1930071"/>
    <lineage>
        <taxon>Bacteria</taxon>
        <taxon>Bacillati</taxon>
        <taxon>Bacillota</taxon>
        <taxon>Negativicutes</taxon>
        <taxon>Selenomonadales</taxon>
        <taxon>Sporomusaceae</taxon>
        <taxon>Methylomusa</taxon>
    </lineage>
</organism>
<dbReference type="Pfam" id="PF05037">
    <property type="entry name" value="DUF669"/>
    <property type="match status" value="1"/>
</dbReference>
<name>A0A348AIY2_9FIRM</name>
<evidence type="ECO:0000313" key="1">
    <source>
        <dbReference type="EMBL" id="BBB91030.1"/>
    </source>
</evidence>
<sequence length="159" mass="17790">MSIFNSIGTDITDDRELGWDDEIEKDSASFIMLPEGEYEFTVKEFERTRYNGGDKLPACNQAKLKLEVVTEKGTAVISHNLFLHSRTEGMVSAFFVAIGQKKHGEKLKMNWSKVIGAKGRAKIGTREHNGNTYNEVKRFLEPEAATQPASGKNFKPGSF</sequence>
<dbReference type="EMBL" id="AP018449">
    <property type="protein sequence ID" value="BBB91030.1"/>
    <property type="molecule type" value="Genomic_DNA"/>
</dbReference>
<reference evidence="1 2" key="1">
    <citation type="journal article" date="2018" name="Int. J. Syst. Evol. Microbiol.">
        <title>Methylomusa anaerophila gen. nov., sp. nov., an anaerobic methanol-utilizing bacterium isolated from a microbial fuel cell.</title>
        <authorList>
            <person name="Amano N."/>
            <person name="Yamamuro A."/>
            <person name="Miyahara M."/>
            <person name="Kouzuma A."/>
            <person name="Abe T."/>
            <person name="Watanabe K."/>
        </authorList>
    </citation>
    <scope>NUCLEOTIDE SEQUENCE [LARGE SCALE GENOMIC DNA]</scope>
    <source>
        <strain evidence="1 2">MMFC1</strain>
    </source>
</reference>
<evidence type="ECO:0000313" key="2">
    <source>
        <dbReference type="Proteomes" id="UP000276437"/>
    </source>
</evidence>
<evidence type="ECO:0008006" key="3">
    <source>
        <dbReference type="Google" id="ProtNLM"/>
    </source>
</evidence>